<dbReference type="GO" id="GO:0004798">
    <property type="term" value="F:dTMP kinase activity"/>
    <property type="evidence" value="ECO:0007669"/>
    <property type="project" value="UniProtKB-UniRule"/>
</dbReference>
<dbReference type="RefSeq" id="WP_006688582.1">
    <property type="nucleotide sequence ID" value="NZ_CAMQQM010000011.1"/>
</dbReference>
<dbReference type="SUPFAM" id="SSF52540">
    <property type="entry name" value="P-loop containing nucleoside triphosphate hydrolases"/>
    <property type="match status" value="1"/>
</dbReference>
<evidence type="ECO:0000256" key="4">
    <source>
        <dbReference type="ARBA" id="ARBA00022679"/>
    </source>
</evidence>
<evidence type="ECO:0000313" key="12">
    <source>
        <dbReference type="EMBL" id="ASD29751.1"/>
    </source>
</evidence>
<dbReference type="SMR" id="A0AAC9X6L1"/>
<keyword evidence="8 10" id="KW-0067">ATP-binding</keyword>
<dbReference type="EC" id="2.7.4.9" evidence="2 10"/>
<dbReference type="AlphaFoldDB" id="A0AAC9X6L1"/>
<dbReference type="EMBL" id="CP021991">
    <property type="protein sequence ID" value="ASD29751.1"/>
    <property type="molecule type" value="Genomic_DNA"/>
</dbReference>
<comment type="similarity">
    <text evidence="1 10">Belongs to the thymidylate kinase family.</text>
</comment>
<dbReference type="GO" id="GO:0005829">
    <property type="term" value="C:cytosol"/>
    <property type="evidence" value="ECO:0007669"/>
    <property type="project" value="TreeGrafter"/>
</dbReference>
<evidence type="ECO:0000256" key="5">
    <source>
        <dbReference type="ARBA" id="ARBA00022727"/>
    </source>
</evidence>
<protein>
    <recommendedName>
        <fullName evidence="3 10">Thymidylate kinase</fullName>
        <ecNumber evidence="2 10">2.7.4.9</ecNumber>
    </recommendedName>
    <alternativeName>
        <fullName evidence="10">dTMP kinase</fullName>
    </alternativeName>
</protein>
<feature type="binding site" evidence="10">
    <location>
        <begin position="23"/>
        <end position="30"/>
    </location>
    <ligand>
        <name>ATP</name>
        <dbReference type="ChEBI" id="CHEBI:30616"/>
    </ligand>
</feature>
<organism evidence="12 13">
    <name type="scientific">Ureaplasma parvum</name>
    <name type="common">Ureaplasma urealyticum biotype 1</name>
    <dbReference type="NCBI Taxonomy" id="134821"/>
    <lineage>
        <taxon>Bacteria</taxon>
        <taxon>Bacillati</taxon>
        <taxon>Mycoplasmatota</taxon>
        <taxon>Mycoplasmoidales</taxon>
        <taxon>Mycoplasmoidaceae</taxon>
        <taxon>Ureaplasma</taxon>
    </lineage>
</organism>
<accession>A0AAC9X6L1</accession>
<dbReference type="PANTHER" id="PTHR10344">
    <property type="entry name" value="THYMIDYLATE KINASE"/>
    <property type="match status" value="1"/>
</dbReference>
<keyword evidence="6 10" id="KW-0547">Nucleotide-binding</keyword>
<keyword evidence="4 10" id="KW-0808">Transferase</keyword>
<dbReference type="InterPro" id="IPR027417">
    <property type="entry name" value="P-loop_NTPase"/>
</dbReference>
<evidence type="ECO:0000256" key="2">
    <source>
        <dbReference type="ARBA" id="ARBA00012980"/>
    </source>
</evidence>
<dbReference type="GO" id="GO:0006233">
    <property type="term" value="P:dTDP biosynthetic process"/>
    <property type="evidence" value="ECO:0007669"/>
    <property type="project" value="InterPro"/>
</dbReference>
<evidence type="ECO:0000259" key="11">
    <source>
        <dbReference type="Pfam" id="PF02223"/>
    </source>
</evidence>
<dbReference type="InterPro" id="IPR039430">
    <property type="entry name" value="Thymidylate_kin-like_dom"/>
</dbReference>
<dbReference type="NCBIfam" id="TIGR00041">
    <property type="entry name" value="DTMP_kinase"/>
    <property type="match status" value="1"/>
</dbReference>
<evidence type="ECO:0000256" key="10">
    <source>
        <dbReference type="HAMAP-Rule" id="MF_00165"/>
    </source>
</evidence>
<comment type="catalytic activity">
    <reaction evidence="9 10">
        <text>dTMP + ATP = dTDP + ADP</text>
        <dbReference type="Rhea" id="RHEA:13517"/>
        <dbReference type="ChEBI" id="CHEBI:30616"/>
        <dbReference type="ChEBI" id="CHEBI:58369"/>
        <dbReference type="ChEBI" id="CHEBI:63528"/>
        <dbReference type="ChEBI" id="CHEBI:456216"/>
        <dbReference type="EC" id="2.7.4.9"/>
    </reaction>
</comment>
<keyword evidence="7 10" id="KW-0418">Kinase</keyword>
<gene>
    <name evidence="10 12" type="primary">tmk</name>
    <name evidence="12" type="ORF">CEG42_00605</name>
</gene>
<feature type="domain" description="Thymidylate kinase-like" evidence="11">
    <location>
        <begin position="21"/>
        <end position="213"/>
    </location>
</feature>
<evidence type="ECO:0000313" key="13">
    <source>
        <dbReference type="Proteomes" id="UP000197054"/>
    </source>
</evidence>
<dbReference type="GO" id="GO:0006235">
    <property type="term" value="P:dTTP biosynthetic process"/>
    <property type="evidence" value="ECO:0007669"/>
    <property type="project" value="UniProtKB-UniRule"/>
</dbReference>
<dbReference type="OMA" id="FLYTADH"/>
<proteinExistence type="inferred from homology"/>
<dbReference type="InterPro" id="IPR018094">
    <property type="entry name" value="Thymidylate_kinase"/>
</dbReference>
<keyword evidence="5 10" id="KW-0545">Nucleotide biosynthesis</keyword>
<evidence type="ECO:0000256" key="3">
    <source>
        <dbReference type="ARBA" id="ARBA00017144"/>
    </source>
</evidence>
<evidence type="ECO:0000256" key="7">
    <source>
        <dbReference type="ARBA" id="ARBA00022777"/>
    </source>
</evidence>
<sequence length="230" mass="26900">MILTKNSNEKKPLKKGLFIVFEGIDGAGKTSILKQLLEVLKEPKLVNKIFLTREPGGKNNNAAEMIREFFLKNLEVFDPLTLAYLYASSRAEHVKKTINPHLEKDHIVISDRFVHSSYIYQGIVQNQSLDVIYQINQQAIGELEIDYVFYFDVNVNNALNRMKNRFDNTNAFDSQNKQFYEKLLKQYPSVFKVYNQPKKIIFIDANKNENEVLCEVKEQLLKIFKEHKYI</sequence>
<dbReference type="PANTHER" id="PTHR10344:SF4">
    <property type="entry name" value="UMP-CMP KINASE 2, MITOCHONDRIAL"/>
    <property type="match status" value="1"/>
</dbReference>
<evidence type="ECO:0000256" key="9">
    <source>
        <dbReference type="ARBA" id="ARBA00048743"/>
    </source>
</evidence>
<dbReference type="GO" id="GO:0005524">
    <property type="term" value="F:ATP binding"/>
    <property type="evidence" value="ECO:0007669"/>
    <property type="project" value="UniProtKB-UniRule"/>
</dbReference>
<name>A0AAC9X6L1_UREPR</name>
<dbReference type="CDD" id="cd01672">
    <property type="entry name" value="TMPK"/>
    <property type="match status" value="1"/>
</dbReference>
<dbReference type="HAMAP" id="MF_00165">
    <property type="entry name" value="Thymidylate_kinase"/>
    <property type="match status" value="1"/>
</dbReference>
<evidence type="ECO:0000256" key="6">
    <source>
        <dbReference type="ARBA" id="ARBA00022741"/>
    </source>
</evidence>
<dbReference type="Gene3D" id="3.40.50.300">
    <property type="entry name" value="P-loop containing nucleotide triphosphate hydrolases"/>
    <property type="match status" value="1"/>
</dbReference>
<dbReference type="Proteomes" id="UP000197054">
    <property type="component" value="Chromosome"/>
</dbReference>
<evidence type="ECO:0000256" key="8">
    <source>
        <dbReference type="ARBA" id="ARBA00022840"/>
    </source>
</evidence>
<evidence type="ECO:0000256" key="1">
    <source>
        <dbReference type="ARBA" id="ARBA00009776"/>
    </source>
</evidence>
<dbReference type="Pfam" id="PF02223">
    <property type="entry name" value="Thymidylate_kin"/>
    <property type="match status" value="1"/>
</dbReference>
<comment type="function">
    <text evidence="10">Phosphorylation of dTMP to form dTDP in both de novo and salvage pathways of dTTP synthesis.</text>
</comment>
<dbReference type="GeneID" id="29672189"/>
<dbReference type="GO" id="GO:0006227">
    <property type="term" value="P:dUDP biosynthetic process"/>
    <property type="evidence" value="ECO:0007669"/>
    <property type="project" value="TreeGrafter"/>
</dbReference>
<reference evidence="12 13" key="1">
    <citation type="submission" date="2017-06" db="EMBL/GenBank/DDBJ databases">
        <title>Genome Sequencing and Comparative Genomics Analysis of Five Ureaplasma Urealyticums with Different Drug Resistance.</title>
        <authorList>
            <person name="Ma L."/>
            <person name="Jia T."/>
        </authorList>
    </citation>
    <scope>NUCLEOTIDE SEQUENCE [LARGE SCALE GENOMIC DNA]</scope>
    <source>
        <strain evidence="13">hebnu uu3</strain>
    </source>
</reference>